<dbReference type="EMBL" id="JNVM01000014">
    <property type="protein sequence ID" value="KEQ24847.1"/>
    <property type="molecule type" value="Genomic_DNA"/>
</dbReference>
<keyword evidence="1" id="KW-0732">Signal</keyword>
<evidence type="ECO:0000313" key="3">
    <source>
        <dbReference type="Proteomes" id="UP000028123"/>
    </source>
</evidence>
<dbReference type="eggNOG" id="ENOG5033M3B">
    <property type="taxonomic scope" value="Bacteria"/>
</dbReference>
<name>A0A081P2C4_9BACL</name>
<dbReference type="Proteomes" id="UP000028123">
    <property type="component" value="Unassembled WGS sequence"/>
</dbReference>
<feature type="signal peptide" evidence="1">
    <location>
        <begin position="1"/>
        <end position="19"/>
    </location>
</feature>
<keyword evidence="3" id="KW-1185">Reference proteome</keyword>
<sequence>MRKSSLLLISSLIISICLVGCQDEANQQIPPSKASNSSNIEIEHKPNYDDFTKLMEDVKNNIVINGFSLTPPIKTIFLIERDFTFNKKDTITLGGGVSDLNPTQEQFIFENNDKSVQLYVRFAYTAVDMGKNLVAWESTSGYDGADPELLDRTDMATYTYRNLIVTVTQNARTKAKTTITKEAVKSVLNILEKYYSG</sequence>
<evidence type="ECO:0008006" key="4">
    <source>
        <dbReference type="Google" id="ProtNLM"/>
    </source>
</evidence>
<comment type="caution">
    <text evidence="2">The sequence shown here is derived from an EMBL/GenBank/DDBJ whole genome shotgun (WGS) entry which is preliminary data.</text>
</comment>
<dbReference type="RefSeq" id="WP_036684685.1">
    <property type="nucleotide sequence ID" value="NZ_JNVM01000014.1"/>
</dbReference>
<reference evidence="2 3" key="1">
    <citation type="submission" date="2014-06" db="EMBL/GenBank/DDBJ databases">
        <title>Draft genome sequence of Paenibacillus sp. MSt1.</title>
        <authorList>
            <person name="Aw Y.K."/>
            <person name="Ong K.S."/>
            <person name="Gan H.M."/>
            <person name="Lee S.M."/>
        </authorList>
    </citation>
    <scope>NUCLEOTIDE SEQUENCE [LARGE SCALE GENOMIC DNA]</scope>
    <source>
        <strain evidence="2 3">MSt1</strain>
    </source>
</reference>
<evidence type="ECO:0000313" key="2">
    <source>
        <dbReference type="EMBL" id="KEQ24847.1"/>
    </source>
</evidence>
<dbReference type="AlphaFoldDB" id="A0A081P2C4"/>
<protein>
    <recommendedName>
        <fullName evidence="4">DUF4136 domain-containing protein</fullName>
    </recommendedName>
</protein>
<dbReference type="OrthoDB" id="2611883at2"/>
<accession>A0A081P2C4</accession>
<gene>
    <name evidence="2" type="ORF">ET33_07200</name>
</gene>
<feature type="chain" id="PRO_5038390713" description="DUF4136 domain-containing protein" evidence="1">
    <location>
        <begin position="20"/>
        <end position="197"/>
    </location>
</feature>
<proteinExistence type="predicted"/>
<organism evidence="2 3">
    <name type="scientific">Paenibacillus tyrfis</name>
    <dbReference type="NCBI Taxonomy" id="1501230"/>
    <lineage>
        <taxon>Bacteria</taxon>
        <taxon>Bacillati</taxon>
        <taxon>Bacillota</taxon>
        <taxon>Bacilli</taxon>
        <taxon>Bacillales</taxon>
        <taxon>Paenibacillaceae</taxon>
        <taxon>Paenibacillus</taxon>
    </lineage>
</organism>
<evidence type="ECO:0000256" key="1">
    <source>
        <dbReference type="SAM" id="SignalP"/>
    </source>
</evidence>